<dbReference type="PROSITE" id="PS51318">
    <property type="entry name" value="TAT"/>
    <property type="match status" value="1"/>
</dbReference>
<evidence type="ECO:0000313" key="3">
    <source>
        <dbReference type="EMBL" id="PTM97632.1"/>
    </source>
</evidence>
<keyword evidence="1" id="KW-0732">Signal</keyword>
<feature type="chain" id="PRO_5015625384" evidence="1">
    <location>
        <begin position="28"/>
        <end position="168"/>
    </location>
</feature>
<evidence type="ECO:0000259" key="2">
    <source>
        <dbReference type="Pfam" id="PF00188"/>
    </source>
</evidence>
<dbReference type="Proteomes" id="UP000241247">
    <property type="component" value="Unassembled WGS sequence"/>
</dbReference>
<proteinExistence type="predicted"/>
<dbReference type="Gene3D" id="3.40.33.10">
    <property type="entry name" value="CAP"/>
    <property type="match status" value="1"/>
</dbReference>
<organism evidence="3 4">
    <name type="scientific">Mycoplana dimorpha</name>
    <dbReference type="NCBI Taxonomy" id="28320"/>
    <lineage>
        <taxon>Bacteria</taxon>
        <taxon>Pseudomonadati</taxon>
        <taxon>Pseudomonadota</taxon>
        <taxon>Alphaproteobacteria</taxon>
        <taxon>Hyphomicrobiales</taxon>
        <taxon>Rhizobiaceae</taxon>
        <taxon>Mycoplana</taxon>
    </lineage>
</organism>
<dbReference type="EMBL" id="PZZZ01000002">
    <property type="protein sequence ID" value="PTM97632.1"/>
    <property type="molecule type" value="Genomic_DNA"/>
</dbReference>
<dbReference type="CDD" id="cd05379">
    <property type="entry name" value="CAP_bacterial"/>
    <property type="match status" value="1"/>
</dbReference>
<feature type="domain" description="SCP" evidence="2">
    <location>
        <begin position="49"/>
        <end position="160"/>
    </location>
</feature>
<evidence type="ECO:0000256" key="1">
    <source>
        <dbReference type="SAM" id="SignalP"/>
    </source>
</evidence>
<dbReference type="PANTHER" id="PTHR31157">
    <property type="entry name" value="SCP DOMAIN-CONTAINING PROTEIN"/>
    <property type="match status" value="1"/>
</dbReference>
<dbReference type="PROSITE" id="PS51257">
    <property type="entry name" value="PROKAR_LIPOPROTEIN"/>
    <property type="match status" value="1"/>
</dbReference>
<dbReference type="InterPro" id="IPR006311">
    <property type="entry name" value="TAT_signal"/>
</dbReference>
<keyword evidence="4" id="KW-1185">Reference proteome</keyword>
<reference evidence="3 4" key="1">
    <citation type="submission" date="2018-04" db="EMBL/GenBank/DDBJ databases">
        <title>Genomic Encyclopedia of Type Strains, Phase IV (KMG-IV): sequencing the most valuable type-strain genomes for metagenomic binning, comparative biology and taxonomic classification.</title>
        <authorList>
            <person name="Goeker M."/>
        </authorList>
    </citation>
    <scope>NUCLEOTIDE SEQUENCE [LARGE SCALE GENOMIC DNA]</scope>
    <source>
        <strain evidence="3 4">DSM 7138</strain>
    </source>
</reference>
<comment type="caution">
    <text evidence="3">The sequence shown here is derived from an EMBL/GenBank/DDBJ whole genome shotgun (WGS) entry which is preliminary data.</text>
</comment>
<feature type="signal peptide" evidence="1">
    <location>
        <begin position="1"/>
        <end position="27"/>
    </location>
</feature>
<dbReference type="InterPro" id="IPR035940">
    <property type="entry name" value="CAP_sf"/>
</dbReference>
<gene>
    <name evidence="3" type="ORF">C7449_102509</name>
</gene>
<dbReference type="Pfam" id="PF00188">
    <property type="entry name" value="CAP"/>
    <property type="match status" value="1"/>
</dbReference>
<sequence>MTSRTTKPIGRRTLLAISVGAAAAAIAGCTTTEKIDNASHGSDRTDTTLAMINKLRGERGLQPLSRHPAAASAALDQARRMASAGKMAHNIGLGANFAKRMKGMAVPLPAAENIAVGQADAARAFQAWVNSPKHLANMLGPGYRGLGVAEARHPASGNRPYWAMVLSS</sequence>
<evidence type="ECO:0000313" key="4">
    <source>
        <dbReference type="Proteomes" id="UP000241247"/>
    </source>
</evidence>
<accession>A0A2T5BF63</accession>
<protein>
    <submittedName>
        <fullName evidence="3">Uncharacterized protein YkwD</fullName>
    </submittedName>
</protein>
<dbReference type="AlphaFoldDB" id="A0A2T5BF63"/>
<dbReference type="InterPro" id="IPR014044">
    <property type="entry name" value="CAP_dom"/>
</dbReference>
<dbReference type="RefSeq" id="WP_108001887.1">
    <property type="nucleotide sequence ID" value="NZ_JBHEEX010000001.1"/>
</dbReference>
<dbReference type="SUPFAM" id="SSF55797">
    <property type="entry name" value="PR-1-like"/>
    <property type="match status" value="1"/>
</dbReference>
<dbReference type="OrthoDB" id="9811255at2"/>
<dbReference type="PANTHER" id="PTHR31157:SF1">
    <property type="entry name" value="SCP DOMAIN-CONTAINING PROTEIN"/>
    <property type="match status" value="1"/>
</dbReference>
<name>A0A2T5BF63_MYCDI</name>